<accession>A0A9W8G7G6</accession>
<feature type="domain" description="AAR2 N-terminal" evidence="3">
    <location>
        <begin position="12"/>
        <end position="146"/>
    </location>
</feature>
<evidence type="ECO:0000259" key="2">
    <source>
        <dbReference type="Pfam" id="PF05282"/>
    </source>
</evidence>
<reference evidence="4" key="1">
    <citation type="submission" date="2022-07" db="EMBL/GenBank/DDBJ databases">
        <title>Phylogenomic reconstructions and comparative analyses of Kickxellomycotina fungi.</title>
        <authorList>
            <person name="Reynolds N.K."/>
            <person name="Stajich J.E."/>
            <person name="Barry K."/>
            <person name="Grigoriev I.V."/>
            <person name="Crous P."/>
            <person name="Smith M.E."/>
        </authorList>
    </citation>
    <scope>NUCLEOTIDE SEQUENCE</scope>
    <source>
        <strain evidence="4">NRRL 3115</strain>
    </source>
</reference>
<dbReference type="Pfam" id="PF05282">
    <property type="entry name" value="AAR2"/>
    <property type="match status" value="1"/>
</dbReference>
<dbReference type="Pfam" id="PF20981">
    <property type="entry name" value="AAR2_1st"/>
    <property type="match status" value="1"/>
</dbReference>
<comment type="similarity">
    <text evidence="1">Belongs to the AAR2 family.</text>
</comment>
<organism evidence="4 5">
    <name type="scientific">Coemansia spiralis</name>
    <dbReference type="NCBI Taxonomy" id="417178"/>
    <lineage>
        <taxon>Eukaryota</taxon>
        <taxon>Fungi</taxon>
        <taxon>Fungi incertae sedis</taxon>
        <taxon>Zoopagomycota</taxon>
        <taxon>Kickxellomycotina</taxon>
        <taxon>Kickxellomycetes</taxon>
        <taxon>Kickxellales</taxon>
        <taxon>Kickxellaceae</taxon>
        <taxon>Coemansia</taxon>
    </lineage>
</organism>
<protein>
    <recommendedName>
        <fullName evidence="6">AAR2 protein</fullName>
    </recommendedName>
</protein>
<dbReference type="PANTHER" id="PTHR12689:SF4">
    <property type="entry name" value="PROTEIN AAR2 HOMOLOG"/>
    <property type="match status" value="1"/>
</dbReference>
<evidence type="ECO:0000313" key="4">
    <source>
        <dbReference type="EMBL" id="KAJ2677784.1"/>
    </source>
</evidence>
<comment type="caution">
    <text evidence="4">The sequence shown here is derived from an EMBL/GenBank/DDBJ whole genome shotgun (WGS) entry which is preliminary data.</text>
</comment>
<dbReference type="CDD" id="cd13778">
    <property type="entry name" value="Aar2_C"/>
    <property type="match status" value="1"/>
</dbReference>
<dbReference type="PANTHER" id="PTHR12689">
    <property type="entry name" value="A1 CISTRON SPLICING FACTOR AAR2-RELATED"/>
    <property type="match status" value="1"/>
</dbReference>
<dbReference type="CDD" id="cd13777">
    <property type="entry name" value="Aar2_N"/>
    <property type="match status" value="1"/>
</dbReference>
<dbReference type="Gene3D" id="2.60.34.20">
    <property type="match status" value="1"/>
</dbReference>
<evidence type="ECO:0000313" key="5">
    <source>
        <dbReference type="Proteomes" id="UP001151518"/>
    </source>
</evidence>
<dbReference type="InterPro" id="IPR033647">
    <property type="entry name" value="Aar2_N"/>
</dbReference>
<proteinExistence type="inferred from homology"/>
<feature type="domain" description="AAR2 C-terminal" evidence="2">
    <location>
        <begin position="191"/>
        <end position="347"/>
    </location>
</feature>
<evidence type="ECO:0000256" key="1">
    <source>
        <dbReference type="ARBA" id="ARBA00006281"/>
    </source>
</evidence>
<dbReference type="InterPro" id="IPR033648">
    <property type="entry name" value="AAR2_C"/>
</dbReference>
<dbReference type="InterPro" id="IPR038516">
    <property type="entry name" value="AAR2_N_sf"/>
</dbReference>
<name>A0A9W8G7G6_9FUNG</name>
<gene>
    <name evidence="4" type="ORF">GGI25_002882</name>
</gene>
<evidence type="ECO:0000259" key="3">
    <source>
        <dbReference type="Pfam" id="PF20981"/>
    </source>
</evidence>
<dbReference type="Gene3D" id="1.25.40.550">
    <property type="entry name" value="Aar2, C-terminal domain-like"/>
    <property type="match status" value="1"/>
</dbReference>
<dbReference type="InterPro" id="IPR038514">
    <property type="entry name" value="AAR2_C_sf"/>
</dbReference>
<evidence type="ECO:0008006" key="6">
    <source>
        <dbReference type="Google" id="ProtNLM"/>
    </source>
</evidence>
<dbReference type="GO" id="GO:0000244">
    <property type="term" value="P:spliceosomal tri-snRNP complex assembly"/>
    <property type="evidence" value="ECO:0007669"/>
    <property type="project" value="TreeGrafter"/>
</dbReference>
<dbReference type="OrthoDB" id="201752at2759"/>
<dbReference type="InterPro" id="IPR007946">
    <property type="entry name" value="AAR2"/>
</dbReference>
<sequence length="371" mass="41767">MDQNTAKTLFEQGATLVILDFPANMEFGIDLDTFATGPKFSGVKMIPPGIHLIHYSMASAGQHGMRCSLVHDFAQRELVVRKWDRASEQLACVGSEDVDRIRMGIRSIEPGLGAYPMMGEGVRLSCSRWRRLSSHITQQTIGRVLPPQGCFSSATGSFYEDEEMERARAQLAKGSIGVEEHPVDALDRFEFSRIDIRHSFPKNAAPATIRQLSLDKSWLLQKSLAEIWDTPRELLGEFQLAFLIIMVGQNFSGLEHWKRLMHLVLGSKGLLETTAEPFVSMLRILRAQLAECPRDFVFMVFDQDNFVASILSTFVLSLYECPGDHVELDKEVNELRELLAKLFEIHLPLGEQLQQEADVEVGEYAPQVVDL</sequence>
<dbReference type="Proteomes" id="UP001151518">
    <property type="component" value="Unassembled WGS sequence"/>
</dbReference>
<dbReference type="EMBL" id="JANBTW010000028">
    <property type="protein sequence ID" value="KAJ2677784.1"/>
    <property type="molecule type" value="Genomic_DNA"/>
</dbReference>
<dbReference type="AlphaFoldDB" id="A0A9W8G7G6"/>